<gene>
    <name evidence="1" type="ORF">TNCV_4374801</name>
</gene>
<name>A0A8X7BDK3_TRICX</name>
<keyword evidence="2" id="KW-1185">Reference proteome</keyword>
<organism evidence="1 2">
    <name type="scientific">Trichonephila clavipes</name>
    <name type="common">Golden silk orbweaver</name>
    <name type="synonym">Nephila clavipes</name>
    <dbReference type="NCBI Taxonomy" id="2585209"/>
    <lineage>
        <taxon>Eukaryota</taxon>
        <taxon>Metazoa</taxon>
        <taxon>Ecdysozoa</taxon>
        <taxon>Arthropoda</taxon>
        <taxon>Chelicerata</taxon>
        <taxon>Arachnida</taxon>
        <taxon>Araneae</taxon>
        <taxon>Araneomorphae</taxon>
        <taxon>Entelegynae</taxon>
        <taxon>Araneoidea</taxon>
        <taxon>Nephilidae</taxon>
        <taxon>Trichonephila</taxon>
    </lineage>
</organism>
<evidence type="ECO:0000313" key="1">
    <source>
        <dbReference type="EMBL" id="GFY26734.1"/>
    </source>
</evidence>
<evidence type="ECO:0000313" key="2">
    <source>
        <dbReference type="Proteomes" id="UP000887159"/>
    </source>
</evidence>
<protein>
    <submittedName>
        <fullName evidence="1">Uncharacterized protein</fullName>
    </submittedName>
</protein>
<reference evidence="1" key="1">
    <citation type="submission" date="2020-08" db="EMBL/GenBank/DDBJ databases">
        <title>Multicomponent nature underlies the extraordinary mechanical properties of spider dragline silk.</title>
        <authorList>
            <person name="Kono N."/>
            <person name="Nakamura H."/>
            <person name="Mori M."/>
            <person name="Yoshida Y."/>
            <person name="Ohtoshi R."/>
            <person name="Malay A.D."/>
            <person name="Moran D.A.P."/>
            <person name="Tomita M."/>
            <person name="Numata K."/>
            <person name="Arakawa K."/>
        </authorList>
    </citation>
    <scope>NUCLEOTIDE SEQUENCE</scope>
</reference>
<comment type="caution">
    <text evidence="1">The sequence shown here is derived from an EMBL/GenBank/DDBJ whole genome shotgun (WGS) entry which is preliminary data.</text>
</comment>
<dbReference type="AlphaFoldDB" id="A0A8X7BDK3"/>
<dbReference type="Proteomes" id="UP000887159">
    <property type="component" value="Unassembled WGS sequence"/>
</dbReference>
<proteinExistence type="predicted"/>
<dbReference type="EMBL" id="BMAU01021377">
    <property type="protein sequence ID" value="GFY26734.1"/>
    <property type="molecule type" value="Genomic_DNA"/>
</dbReference>
<sequence length="68" mass="7837">MAEIRVVKAAERLATRLEDARLRVRQSCSTMTDELRSQQREPVSYKWLKDVNMKQHIGLIIALHSGTT</sequence>
<accession>A0A8X7BDK3</accession>